<feature type="compositionally biased region" description="Low complexity" evidence="11">
    <location>
        <begin position="531"/>
        <end position="546"/>
    </location>
</feature>
<dbReference type="SUPFAM" id="SSF52467">
    <property type="entry name" value="DHS-like NAD/FAD-binding domain"/>
    <property type="match status" value="1"/>
</dbReference>
<keyword evidence="9" id="KW-0539">Nucleus</keyword>
<feature type="compositionally biased region" description="Basic and acidic residues" evidence="11">
    <location>
        <begin position="515"/>
        <end position="530"/>
    </location>
</feature>
<dbReference type="InterPro" id="IPR026591">
    <property type="entry name" value="Sirtuin_cat_small_dom_sf"/>
</dbReference>
<dbReference type="InterPro" id="IPR003000">
    <property type="entry name" value="Sirtuin"/>
</dbReference>
<evidence type="ECO:0000256" key="1">
    <source>
        <dbReference type="ARBA" id="ARBA00001947"/>
    </source>
</evidence>
<name>A0A146MFX8_LYGHE</name>
<feature type="binding site" evidence="10">
    <location>
        <position position="365"/>
    </location>
    <ligand>
        <name>Zn(2+)</name>
        <dbReference type="ChEBI" id="CHEBI:29105"/>
    </ligand>
</feature>
<dbReference type="AlphaFoldDB" id="A0A146MFX8"/>
<evidence type="ECO:0000256" key="7">
    <source>
        <dbReference type="ARBA" id="ARBA00022833"/>
    </source>
</evidence>
<comment type="subcellular location">
    <subcellularLocation>
        <location evidence="2">Nucleus</location>
    </subcellularLocation>
</comment>
<gene>
    <name evidence="13" type="primary">SIRT1</name>
    <name evidence="13" type="ORF">g.84318</name>
</gene>
<evidence type="ECO:0000256" key="9">
    <source>
        <dbReference type="ARBA" id="ARBA00023242"/>
    </source>
</evidence>
<evidence type="ECO:0000256" key="4">
    <source>
        <dbReference type="ARBA" id="ARBA00012928"/>
    </source>
</evidence>
<dbReference type="InterPro" id="IPR050134">
    <property type="entry name" value="NAD-dep_sirtuin_deacylases"/>
</dbReference>
<dbReference type="GO" id="GO:0005637">
    <property type="term" value="C:nuclear inner membrane"/>
    <property type="evidence" value="ECO:0007669"/>
    <property type="project" value="TreeGrafter"/>
</dbReference>
<evidence type="ECO:0000256" key="11">
    <source>
        <dbReference type="SAM" id="MobiDB-lite"/>
    </source>
</evidence>
<feature type="compositionally biased region" description="Acidic residues" evidence="11">
    <location>
        <begin position="88"/>
        <end position="100"/>
    </location>
</feature>
<dbReference type="GO" id="GO:0070403">
    <property type="term" value="F:NAD+ binding"/>
    <property type="evidence" value="ECO:0007669"/>
    <property type="project" value="InterPro"/>
</dbReference>
<reference evidence="13" key="1">
    <citation type="journal article" date="2016" name="Gigascience">
        <title>De novo construction of an expanded transcriptome assembly for the western tarnished plant bug, Lygus hesperus.</title>
        <authorList>
            <person name="Tassone E.E."/>
            <person name="Geib S.M."/>
            <person name="Hall B."/>
            <person name="Fabrick J.A."/>
            <person name="Brent C.S."/>
            <person name="Hull J.J."/>
        </authorList>
    </citation>
    <scope>NUCLEOTIDE SEQUENCE</scope>
</reference>
<dbReference type="GO" id="GO:0046872">
    <property type="term" value="F:metal ion binding"/>
    <property type="evidence" value="ECO:0007669"/>
    <property type="project" value="UniProtKB-KW"/>
</dbReference>
<dbReference type="GO" id="GO:0005654">
    <property type="term" value="C:nucleoplasm"/>
    <property type="evidence" value="ECO:0007669"/>
    <property type="project" value="TreeGrafter"/>
</dbReference>
<dbReference type="PANTHER" id="PTHR11085:SF9">
    <property type="entry name" value="NAD-DEPENDENT PROTEIN DEACETYLASE SIRTUIN-1"/>
    <property type="match status" value="1"/>
</dbReference>
<dbReference type="EC" id="2.3.1.286" evidence="4"/>
<sequence length="584" mass="64519">GDRSVMEWVPEGFKPTPPKRFKFNTEEMEPKNVDEQPAGPSGVAEDVGGDPPEGPVIESAPSTSEPSKFDDSKDSATSLEHENGDEGKADDDEDDDDDDASSYVSTVSDLSCLSDMSGQNWKPMSSKLNDNVFATLSWIRKQKDRGVDPRVVFSQITGEHAEISDFIPDMTLWRMIISFLTENPKRARLPRVTTIEDAVELIKASKKIIVLTGAGVSVSCGIPDFRSKDGLYARLAVDYPDLFDPQAMFSIDYFRKNPRPFFKFAKEMYPGQFKPSPSHRFIKTIEKQRKLLRNYTQNIDTLEKVAGIENVIECHGSFATASCTACGHKVSCDDIKPAILEQRIPFCQKCAANPDSSLGEDATECEKGVMKPDIVFFGEGLPEAFHKAMEKDSDECDLLIVMGSSLKVKPVALIPNSIPSSVPQILINRERLPHMNFDIELLGDSDAVVDQLCRMLGEDWSEVCWRDSPLTNVTSQLPPISNYGLLFNSDDEEEEETVKEDSTPVKCQKIGKRHIPGDETSRHVSLDSSRDSGIGESSNSSTEGSSPHPTGSIVNENTFYCLGKRKYVFPGAEVSGLPSFLTPT</sequence>
<evidence type="ECO:0000256" key="6">
    <source>
        <dbReference type="ARBA" id="ARBA00022723"/>
    </source>
</evidence>
<proteinExistence type="inferred from homology"/>
<organism evidence="13">
    <name type="scientific">Lygus hesperus</name>
    <name type="common">Western plant bug</name>
    <dbReference type="NCBI Taxonomy" id="30085"/>
    <lineage>
        <taxon>Eukaryota</taxon>
        <taxon>Metazoa</taxon>
        <taxon>Ecdysozoa</taxon>
        <taxon>Arthropoda</taxon>
        <taxon>Hexapoda</taxon>
        <taxon>Insecta</taxon>
        <taxon>Pterygota</taxon>
        <taxon>Neoptera</taxon>
        <taxon>Paraneoptera</taxon>
        <taxon>Hemiptera</taxon>
        <taxon>Heteroptera</taxon>
        <taxon>Panheteroptera</taxon>
        <taxon>Cimicomorpha</taxon>
        <taxon>Miridae</taxon>
        <taxon>Mirini</taxon>
        <taxon>Lygus</taxon>
    </lineage>
</organism>
<evidence type="ECO:0000313" key="13">
    <source>
        <dbReference type="EMBL" id="JAQ17636.1"/>
    </source>
</evidence>
<feature type="compositionally biased region" description="Basic and acidic residues" evidence="11">
    <location>
        <begin position="23"/>
        <end position="34"/>
    </location>
</feature>
<feature type="binding site" evidence="10">
    <location>
        <position position="323"/>
    </location>
    <ligand>
        <name>Zn(2+)</name>
        <dbReference type="ChEBI" id="CHEBI:29105"/>
    </ligand>
</feature>
<comment type="similarity">
    <text evidence="3">Belongs to the sirtuin family. Class I subfamily.</text>
</comment>
<accession>A0A146MFX8</accession>
<feature type="compositionally biased region" description="Basic and acidic residues" evidence="11">
    <location>
        <begin position="67"/>
        <end position="87"/>
    </location>
</feature>
<comment type="cofactor">
    <cofactor evidence="1">
        <name>Zn(2+)</name>
        <dbReference type="ChEBI" id="CHEBI:29105"/>
    </cofactor>
</comment>
<keyword evidence="8" id="KW-0520">NAD</keyword>
<evidence type="ECO:0000256" key="5">
    <source>
        <dbReference type="ARBA" id="ARBA00022679"/>
    </source>
</evidence>
<protein>
    <recommendedName>
        <fullName evidence="4">protein acetyllysine N-acetyltransferase</fullName>
        <ecNumber evidence="4">2.3.1.286</ecNumber>
    </recommendedName>
</protein>
<evidence type="ECO:0000256" key="8">
    <source>
        <dbReference type="ARBA" id="ARBA00023027"/>
    </source>
</evidence>
<dbReference type="PROSITE" id="PS50305">
    <property type="entry name" value="SIRTUIN"/>
    <property type="match status" value="1"/>
</dbReference>
<feature type="region of interest" description="Disordered" evidence="11">
    <location>
        <begin position="1"/>
        <end position="106"/>
    </location>
</feature>
<evidence type="ECO:0000259" key="12">
    <source>
        <dbReference type="PROSITE" id="PS50305"/>
    </source>
</evidence>
<feature type="binding site" evidence="10">
    <location>
        <position position="350"/>
    </location>
    <ligand>
        <name>Zn(2+)</name>
        <dbReference type="ChEBI" id="CHEBI:29105"/>
    </ligand>
</feature>
<feature type="region of interest" description="Disordered" evidence="11">
    <location>
        <begin position="511"/>
        <end position="553"/>
    </location>
</feature>
<feature type="active site" description="Proton acceptor" evidence="10">
    <location>
        <position position="315"/>
    </location>
</feature>
<dbReference type="Gene3D" id="3.40.50.1220">
    <property type="entry name" value="TPP-binding domain"/>
    <property type="match status" value="1"/>
</dbReference>
<feature type="binding site" evidence="10">
    <location>
        <position position="326"/>
    </location>
    <ligand>
        <name>Zn(2+)</name>
        <dbReference type="ChEBI" id="CHEBI:29105"/>
    </ligand>
</feature>
<dbReference type="GO" id="GO:0017136">
    <property type="term" value="F:histone deacetylase activity, NAD-dependent"/>
    <property type="evidence" value="ECO:0007669"/>
    <property type="project" value="TreeGrafter"/>
</dbReference>
<dbReference type="PANTHER" id="PTHR11085">
    <property type="entry name" value="NAD-DEPENDENT PROTEIN DEACYLASE SIRTUIN-5, MITOCHONDRIAL-RELATED"/>
    <property type="match status" value="1"/>
</dbReference>
<evidence type="ECO:0000256" key="2">
    <source>
        <dbReference type="ARBA" id="ARBA00004123"/>
    </source>
</evidence>
<dbReference type="GO" id="GO:0002039">
    <property type="term" value="F:p53 binding"/>
    <property type="evidence" value="ECO:0007669"/>
    <property type="project" value="TreeGrafter"/>
</dbReference>
<evidence type="ECO:0000256" key="10">
    <source>
        <dbReference type="PROSITE-ProRule" id="PRU00236"/>
    </source>
</evidence>
<keyword evidence="7 10" id="KW-0862">Zinc</keyword>
<dbReference type="EMBL" id="GDHC01000993">
    <property type="protein sequence ID" value="JAQ17636.1"/>
    <property type="molecule type" value="Transcribed_RNA"/>
</dbReference>
<dbReference type="Pfam" id="PF02146">
    <property type="entry name" value="SIR2"/>
    <property type="match status" value="1"/>
</dbReference>
<feature type="non-terminal residue" evidence="13">
    <location>
        <position position="1"/>
    </location>
</feature>
<dbReference type="Gene3D" id="3.30.1600.10">
    <property type="entry name" value="SIR2/SIRT2 'Small Domain"/>
    <property type="match status" value="1"/>
</dbReference>
<dbReference type="GO" id="GO:0003714">
    <property type="term" value="F:transcription corepressor activity"/>
    <property type="evidence" value="ECO:0007669"/>
    <property type="project" value="TreeGrafter"/>
</dbReference>
<dbReference type="InterPro" id="IPR029035">
    <property type="entry name" value="DHS-like_NAD/FAD-binding_dom"/>
</dbReference>
<keyword evidence="6 10" id="KW-0479">Metal-binding</keyword>
<dbReference type="CDD" id="cd01408">
    <property type="entry name" value="SIRT1"/>
    <property type="match status" value="1"/>
</dbReference>
<feature type="domain" description="Deacetylase sirtuin-type" evidence="12">
    <location>
        <begin position="188"/>
        <end position="459"/>
    </location>
</feature>
<dbReference type="InterPro" id="IPR026590">
    <property type="entry name" value="Ssirtuin_cat_dom"/>
</dbReference>
<dbReference type="GO" id="GO:0033553">
    <property type="term" value="C:rDNA heterochromatin"/>
    <property type="evidence" value="ECO:0007669"/>
    <property type="project" value="TreeGrafter"/>
</dbReference>
<dbReference type="FunFam" id="3.30.1600.10:FF:000013">
    <property type="entry name" value="NAD-dependent protein deacetylase sirtuin-1"/>
    <property type="match status" value="1"/>
</dbReference>
<evidence type="ECO:0000256" key="3">
    <source>
        <dbReference type="ARBA" id="ARBA00006924"/>
    </source>
</evidence>
<keyword evidence="5" id="KW-0808">Transferase</keyword>